<evidence type="ECO:0000256" key="3">
    <source>
        <dbReference type="ARBA" id="ARBA00022475"/>
    </source>
</evidence>
<comment type="subcellular location">
    <subcellularLocation>
        <location evidence="1 7">Cell membrane</location>
        <topology evidence="1 7">Multi-pass membrane protein</topology>
    </subcellularLocation>
</comment>
<accession>A0A498CQY6</accession>
<dbReference type="PANTHER" id="PTHR43744">
    <property type="entry name" value="ABC TRANSPORTER PERMEASE PROTEIN MG189-RELATED-RELATED"/>
    <property type="match status" value="1"/>
</dbReference>
<feature type="transmembrane region" description="Helical" evidence="7">
    <location>
        <begin position="259"/>
        <end position="275"/>
    </location>
</feature>
<evidence type="ECO:0000259" key="8">
    <source>
        <dbReference type="PROSITE" id="PS50928"/>
    </source>
</evidence>
<keyword evidence="6 7" id="KW-0472">Membrane</keyword>
<keyword evidence="2 7" id="KW-0813">Transport</keyword>
<feature type="domain" description="ABC transmembrane type-1" evidence="8">
    <location>
        <begin position="76"/>
        <end position="273"/>
    </location>
</feature>
<feature type="transmembrane region" description="Helical" evidence="7">
    <location>
        <begin position="145"/>
        <end position="163"/>
    </location>
</feature>
<reference evidence="9 10" key="1">
    <citation type="submission" date="2018-10" db="EMBL/GenBank/DDBJ databases">
        <title>Anaerotruncus faecis sp. nov., isolated from human feces.</title>
        <authorList>
            <person name="Wang Y.-J."/>
        </authorList>
    </citation>
    <scope>NUCLEOTIDE SEQUENCE [LARGE SCALE GENOMIC DNA]</scope>
    <source>
        <strain evidence="9 10">22A2-44</strain>
    </source>
</reference>
<name>A0A498CQY6_9FIRM</name>
<keyword evidence="4 7" id="KW-0812">Transmembrane</keyword>
<dbReference type="SUPFAM" id="SSF161098">
    <property type="entry name" value="MetI-like"/>
    <property type="match status" value="1"/>
</dbReference>
<dbReference type="InterPro" id="IPR035906">
    <property type="entry name" value="MetI-like_sf"/>
</dbReference>
<comment type="caution">
    <text evidence="9">The sequence shown here is derived from an EMBL/GenBank/DDBJ whole genome shotgun (WGS) entry which is preliminary data.</text>
</comment>
<evidence type="ECO:0000313" key="10">
    <source>
        <dbReference type="Proteomes" id="UP000276301"/>
    </source>
</evidence>
<feature type="transmembrane region" description="Helical" evidence="7">
    <location>
        <begin position="111"/>
        <end position="133"/>
    </location>
</feature>
<sequence length="290" mass="32228">MACKSTGEKVFTVVNITLLVLLCVCFLLPMFIVLMQSFLSQDEISRRGTFILIPEVFDAAAYRMILSKGSSIFNAYGVTIMRVAAGTATQLFFTCTMAYALSKNDLPGRRLVIALINVAIVFPVPLVPLFLLVKGVGLYDNFWSMILPFAINSVYIFIMKAFYQQLPPGLEEAAMIDGCNQFQLFRRIVLPLSLPSIATVGMMYAVWHWNEWFYSSLFIVDNAKLPLQNIMRGIILNASGSDLALPLANMPPAETVKCAVIIVSVVPILCIYPFVQKYFAKGFLVGSVKE</sequence>
<dbReference type="GO" id="GO:0005886">
    <property type="term" value="C:plasma membrane"/>
    <property type="evidence" value="ECO:0007669"/>
    <property type="project" value="UniProtKB-SubCell"/>
</dbReference>
<evidence type="ECO:0000256" key="2">
    <source>
        <dbReference type="ARBA" id="ARBA00022448"/>
    </source>
</evidence>
<keyword evidence="5 7" id="KW-1133">Transmembrane helix</keyword>
<dbReference type="GO" id="GO:0055085">
    <property type="term" value="P:transmembrane transport"/>
    <property type="evidence" value="ECO:0007669"/>
    <property type="project" value="InterPro"/>
</dbReference>
<feature type="transmembrane region" description="Helical" evidence="7">
    <location>
        <begin position="73"/>
        <end position="99"/>
    </location>
</feature>
<proteinExistence type="inferred from homology"/>
<keyword evidence="3" id="KW-1003">Cell membrane</keyword>
<dbReference type="EMBL" id="RCHT01000007">
    <property type="protein sequence ID" value="RLL12061.1"/>
    <property type="molecule type" value="Genomic_DNA"/>
</dbReference>
<organism evidence="9 10">
    <name type="scientific">Anaerotruncus massiliensis</name>
    <name type="common">ex Liu et al. 2021</name>
    <dbReference type="NCBI Taxonomy" id="2321404"/>
    <lineage>
        <taxon>Bacteria</taxon>
        <taxon>Bacillati</taxon>
        <taxon>Bacillota</taxon>
        <taxon>Clostridia</taxon>
        <taxon>Eubacteriales</taxon>
        <taxon>Oscillospiraceae</taxon>
        <taxon>Anaerotruncus</taxon>
    </lineage>
</organism>
<dbReference type="CDD" id="cd06261">
    <property type="entry name" value="TM_PBP2"/>
    <property type="match status" value="1"/>
</dbReference>
<protein>
    <submittedName>
        <fullName evidence="9">Carbohydrate ABC transporter permease</fullName>
    </submittedName>
</protein>
<evidence type="ECO:0000256" key="4">
    <source>
        <dbReference type="ARBA" id="ARBA00022692"/>
    </source>
</evidence>
<dbReference type="PROSITE" id="PS50928">
    <property type="entry name" value="ABC_TM1"/>
    <property type="match status" value="1"/>
</dbReference>
<dbReference type="Proteomes" id="UP000276301">
    <property type="component" value="Unassembled WGS sequence"/>
</dbReference>
<feature type="transmembrane region" description="Helical" evidence="7">
    <location>
        <begin position="184"/>
        <end position="207"/>
    </location>
</feature>
<dbReference type="Pfam" id="PF00528">
    <property type="entry name" value="BPD_transp_1"/>
    <property type="match status" value="1"/>
</dbReference>
<comment type="similarity">
    <text evidence="7">Belongs to the binding-protein-dependent transport system permease family.</text>
</comment>
<dbReference type="PANTHER" id="PTHR43744:SF9">
    <property type="entry name" value="POLYGALACTURONAN_RHAMNOGALACTURONAN TRANSPORT SYSTEM PERMEASE PROTEIN YTCP"/>
    <property type="match status" value="1"/>
</dbReference>
<keyword evidence="10" id="KW-1185">Reference proteome</keyword>
<gene>
    <name evidence="9" type="ORF">D4A47_05890</name>
</gene>
<evidence type="ECO:0000256" key="1">
    <source>
        <dbReference type="ARBA" id="ARBA00004651"/>
    </source>
</evidence>
<evidence type="ECO:0000256" key="7">
    <source>
        <dbReference type="RuleBase" id="RU363032"/>
    </source>
</evidence>
<dbReference type="Gene3D" id="1.10.3720.10">
    <property type="entry name" value="MetI-like"/>
    <property type="match status" value="1"/>
</dbReference>
<evidence type="ECO:0000256" key="6">
    <source>
        <dbReference type="ARBA" id="ARBA00023136"/>
    </source>
</evidence>
<evidence type="ECO:0000256" key="5">
    <source>
        <dbReference type="ARBA" id="ARBA00022989"/>
    </source>
</evidence>
<evidence type="ECO:0000313" key="9">
    <source>
        <dbReference type="EMBL" id="RLL12061.1"/>
    </source>
</evidence>
<feature type="transmembrane region" description="Helical" evidence="7">
    <location>
        <begin position="12"/>
        <end position="35"/>
    </location>
</feature>
<dbReference type="InterPro" id="IPR000515">
    <property type="entry name" value="MetI-like"/>
</dbReference>
<dbReference type="RefSeq" id="WP_121586563.1">
    <property type="nucleotide sequence ID" value="NZ_DBGFRH010000052.1"/>
</dbReference>
<dbReference type="AlphaFoldDB" id="A0A498CQY6"/>